<proteinExistence type="predicted"/>
<protein>
    <submittedName>
        <fullName evidence="1">Cytochrome c oxidase subunit I</fullName>
    </submittedName>
</protein>
<evidence type="ECO:0000313" key="1">
    <source>
        <dbReference type="EMBL" id="MBS7674257.1"/>
    </source>
</evidence>
<dbReference type="Gene3D" id="1.20.210.10">
    <property type="entry name" value="Cytochrome c oxidase-like, subunit I domain"/>
    <property type="match status" value="1"/>
</dbReference>
<reference evidence="1" key="2">
    <citation type="submission" date="2023-08" db="EMBL/GenBank/DDBJ databases">
        <title>Vibrio cholerae Outbreaks in Tanzania Exemplify Founder Flush: Simultaneous Increases in Population Size and Genetic Diversity.</title>
        <authorList>
            <person name="Debes A.K."/>
            <person name="Mohammed A."/>
            <person name="Maseke I."/>
            <person name="Almeida M."/>
            <person name="Li S."/>
            <person name="Matimba H."/>
            <person name="Joachim A."/>
            <person name="Mizinduko M."/>
            <person name="Nyanga S."/>
            <person name="Kelly M."/>
            <person name="Kachwamba Y."/>
            <person name="Schaffer A.M."/>
            <person name="Nyanga A.S."/>
            <person name="Mghamba J."/>
            <person name="Mosha F.S."/>
            <person name="Sack D.A."/>
            <person name="Stine O.C."/>
        </authorList>
    </citation>
    <scope>NUCLEOTIDE SEQUENCE</scope>
    <source>
        <strain evidence="1">TDS0091212</strain>
    </source>
</reference>
<dbReference type="AlphaFoldDB" id="A0AAW4KP32"/>
<dbReference type="EMBL" id="JAHBND010000498">
    <property type="protein sequence ID" value="MBS7674257.1"/>
    <property type="molecule type" value="Genomic_DNA"/>
</dbReference>
<name>A0AAW4KP32_VIBCL</name>
<evidence type="ECO:0000313" key="2">
    <source>
        <dbReference type="Proteomes" id="UP001196338"/>
    </source>
</evidence>
<dbReference type="InterPro" id="IPR036927">
    <property type="entry name" value="Cyt_c_oxase-like_su1_sf"/>
</dbReference>
<gene>
    <name evidence="1" type="ORF">KIN13_12560</name>
</gene>
<accession>A0AAW4KP32</accession>
<comment type="caution">
    <text evidence="1">The sequence shown here is derived from an EMBL/GenBank/DDBJ whole genome shotgun (WGS) entry which is preliminary data.</text>
</comment>
<dbReference type="Proteomes" id="UP001196338">
    <property type="component" value="Unassembled WGS sequence"/>
</dbReference>
<sequence>AFMFGATQIFFLFIVIKCIRGGPPAPAKPWDGAEGLEWSVPSPAPYHTFTTPPEVK</sequence>
<reference evidence="1" key="1">
    <citation type="submission" date="2021-05" db="EMBL/GenBank/DDBJ databases">
        <authorList>
            <person name="Stine C."/>
        </authorList>
    </citation>
    <scope>NUCLEOTIDE SEQUENCE</scope>
    <source>
        <strain evidence="1">TDS0091212</strain>
    </source>
</reference>
<dbReference type="SUPFAM" id="SSF81442">
    <property type="entry name" value="Cytochrome c oxidase subunit I-like"/>
    <property type="match status" value="1"/>
</dbReference>
<feature type="non-terminal residue" evidence="1">
    <location>
        <position position="1"/>
    </location>
</feature>
<organism evidence="1 2">
    <name type="scientific">Vibrio cholerae</name>
    <dbReference type="NCBI Taxonomy" id="666"/>
    <lineage>
        <taxon>Bacteria</taxon>
        <taxon>Pseudomonadati</taxon>
        <taxon>Pseudomonadota</taxon>
        <taxon>Gammaproteobacteria</taxon>
        <taxon>Vibrionales</taxon>
        <taxon>Vibrionaceae</taxon>
        <taxon>Vibrio</taxon>
    </lineage>
</organism>